<organism evidence="1 2">
    <name type="scientific">Dibothriocephalus latus</name>
    <name type="common">Fish tapeworm</name>
    <name type="synonym">Diphyllobothrium latum</name>
    <dbReference type="NCBI Taxonomy" id="60516"/>
    <lineage>
        <taxon>Eukaryota</taxon>
        <taxon>Metazoa</taxon>
        <taxon>Spiralia</taxon>
        <taxon>Lophotrochozoa</taxon>
        <taxon>Platyhelminthes</taxon>
        <taxon>Cestoda</taxon>
        <taxon>Eucestoda</taxon>
        <taxon>Diphyllobothriidea</taxon>
        <taxon>Diphyllobothriidae</taxon>
        <taxon>Dibothriocephalus</taxon>
    </lineage>
</organism>
<keyword evidence="2" id="KW-1185">Reference proteome</keyword>
<gene>
    <name evidence="1" type="ORF">DILT_LOCUS14842</name>
</gene>
<dbReference type="EMBL" id="UYRU01076120">
    <property type="protein sequence ID" value="VDN26598.1"/>
    <property type="molecule type" value="Genomic_DNA"/>
</dbReference>
<reference evidence="1 2" key="1">
    <citation type="submission" date="2018-11" db="EMBL/GenBank/DDBJ databases">
        <authorList>
            <consortium name="Pathogen Informatics"/>
        </authorList>
    </citation>
    <scope>NUCLEOTIDE SEQUENCE [LARGE SCALE GENOMIC DNA]</scope>
</reference>
<proteinExistence type="predicted"/>
<dbReference type="Proteomes" id="UP000281553">
    <property type="component" value="Unassembled WGS sequence"/>
</dbReference>
<protein>
    <submittedName>
        <fullName evidence="1">Uncharacterized protein</fullName>
    </submittedName>
</protein>
<accession>A0A3P7MVG6</accession>
<sequence length="69" mass="8029">MPRMQRQGESQQLRAAALFQVSFLCRGGTTAEVPFRNLPRLPFHMFFVWFRAELRCSRKGRRSVLSALS</sequence>
<name>A0A3P7MVG6_DIBLA</name>
<dbReference type="AlphaFoldDB" id="A0A3P7MVG6"/>
<evidence type="ECO:0000313" key="1">
    <source>
        <dbReference type="EMBL" id="VDN26598.1"/>
    </source>
</evidence>
<evidence type="ECO:0000313" key="2">
    <source>
        <dbReference type="Proteomes" id="UP000281553"/>
    </source>
</evidence>